<dbReference type="RefSeq" id="WP_379867830.1">
    <property type="nucleotide sequence ID" value="NZ_JBHTBW010000087.1"/>
</dbReference>
<organism evidence="1 2">
    <name type="scientific">Laceyella putida</name>
    <dbReference type="NCBI Taxonomy" id="110101"/>
    <lineage>
        <taxon>Bacteria</taxon>
        <taxon>Bacillati</taxon>
        <taxon>Bacillota</taxon>
        <taxon>Bacilli</taxon>
        <taxon>Bacillales</taxon>
        <taxon>Thermoactinomycetaceae</taxon>
        <taxon>Laceyella</taxon>
    </lineage>
</organism>
<proteinExistence type="predicted"/>
<evidence type="ECO:0000313" key="1">
    <source>
        <dbReference type="EMBL" id="MFC7443499.1"/>
    </source>
</evidence>
<protein>
    <submittedName>
        <fullName evidence="1">Uncharacterized protein</fullName>
    </submittedName>
</protein>
<keyword evidence="2" id="KW-1185">Reference proteome</keyword>
<reference evidence="2" key="1">
    <citation type="journal article" date="2019" name="Int. J. Syst. Evol. Microbiol.">
        <title>The Global Catalogue of Microorganisms (GCM) 10K type strain sequencing project: providing services to taxonomists for standard genome sequencing and annotation.</title>
        <authorList>
            <consortium name="The Broad Institute Genomics Platform"/>
            <consortium name="The Broad Institute Genome Sequencing Center for Infectious Disease"/>
            <person name="Wu L."/>
            <person name="Ma J."/>
        </authorList>
    </citation>
    <scope>NUCLEOTIDE SEQUENCE [LARGE SCALE GENOMIC DNA]</scope>
    <source>
        <strain evidence="2">CGMCC 1.12942</strain>
    </source>
</reference>
<evidence type="ECO:0000313" key="2">
    <source>
        <dbReference type="Proteomes" id="UP001596500"/>
    </source>
</evidence>
<name>A0ABW2RRG9_9BACL</name>
<comment type="caution">
    <text evidence="1">The sequence shown here is derived from an EMBL/GenBank/DDBJ whole genome shotgun (WGS) entry which is preliminary data.</text>
</comment>
<dbReference type="Proteomes" id="UP001596500">
    <property type="component" value="Unassembled WGS sequence"/>
</dbReference>
<accession>A0ABW2RRG9</accession>
<gene>
    <name evidence="1" type="ORF">ACFQNG_20785</name>
</gene>
<dbReference type="EMBL" id="JBHTBW010000087">
    <property type="protein sequence ID" value="MFC7443499.1"/>
    <property type="molecule type" value="Genomic_DNA"/>
</dbReference>
<sequence>MNEIISFKNGIKPSLLLEESQPGFDEMLSFPHVSIHLLEGARQCLFFPDEREKMNWMQRTASLSHTTPAFHKELGLVLGYPPKAVDFFVRRIQCQKEGHLEELERLKAKRVGLHYAGISCNGNVDDLIENVYWLWDTYEVDDVLHVRWDTTFLPVPYREKNVLNTVCEQLTMPSVEALTS</sequence>